<protein>
    <submittedName>
        <fullName evidence="2">Uncharacterized protein</fullName>
    </submittedName>
</protein>
<dbReference type="Proteomes" id="UP000005856">
    <property type="component" value="Unassembled WGS sequence"/>
</dbReference>
<evidence type="ECO:0000256" key="1">
    <source>
        <dbReference type="SAM" id="Phobius"/>
    </source>
</evidence>
<dbReference type="STRING" id="443152.MDG893_19394"/>
<evidence type="ECO:0000313" key="2">
    <source>
        <dbReference type="EMBL" id="EDM46604.1"/>
    </source>
</evidence>
<name>A6F3P8_9GAMM</name>
<dbReference type="AlphaFoldDB" id="A6F3P8"/>
<accession>A6F3P8</accession>
<evidence type="ECO:0000313" key="3">
    <source>
        <dbReference type="Proteomes" id="UP000005856"/>
    </source>
</evidence>
<organism evidence="2 3">
    <name type="scientific">Marinobacter algicola DG893</name>
    <dbReference type="NCBI Taxonomy" id="443152"/>
    <lineage>
        <taxon>Bacteria</taxon>
        <taxon>Pseudomonadati</taxon>
        <taxon>Pseudomonadota</taxon>
        <taxon>Gammaproteobacteria</taxon>
        <taxon>Pseudomonadales</taxon>
        <taxon>Marinobacteraceae</taxon>
        <taxon>Marinobacter</taxon>
    </lineage>
</organism>
<reference evidence="2 3" key="1">
    <citation type="submission" date="2007-06" db="EMBL/GenBank/DDBJ databases">
        <authorList>
            <person name="Green D."/>
            <person name="Ferriera S."/>
            <person name="Johnson J."/>
            <person name="Kravitz S."/>
            <person name="Beeson K."/>
            <person name="Sutton G."/>
            <person name="Rogers Y.-H."/>
            <person name="Friedman R."/>
            <person name="Frazier M."/>
            <person name="Venter J.C."/>
        </authorList>
    </citation>
    <scope>NUCLEOTIDE SEQUENCE [LARGE SCALE GENOMIC DNA]</scope>
    <source>
        <strain evidence="2 3">DG893</strain>
    </source>
</reference>
<feature type="transmembrane region" description="Helical" evidence="1">
    <location>
        <begin position="546"/>
        <end position="570"/>
    </location>
</feature>
<keyword evidence="1" id="KW-0472">Membrane</keyword>
<keyword evidence="1" id="KW-1133">Transmembrane helix</keyword>
<keyword evidence="1" id="KW-0812">Transmembrane</keyword>
<comment type="caution">
    <text evidence="2">The sequence shown here is derived from an EMBL/GenBank/DDBJ whole genome shotgun (WGS) entry which is preliminary data.</text>
</comment>
<dbReference type="EMBL" id="ABCP01000034">
    <property type="protein sequence ID" value="EDM46604.1"/>
    <property type="molecule type" value="Genomic_DNA"/>
</dbReference>
<gene>
    <name evidence="2" type="ORF">MDG893_19394</name>
</gene>
<feature type="transmembrane region" description="Helical" evidence="1">
    <location>
        <begin position="516"/>
        <end position="534"/>
    </location>
</feature>
<proteinExistence type="predicted"/>
<sequence>MQPFDLSGLPEKREGANISETEAINGVVEDFRTEPMDFEWSLTDLAQGISESDLQGQCKKETEFSYCVALDDEIGITSELGQLHALHVNLITNHAEENAYAYTTSQMVDALIAREASKKESEDDQQEVTEELKERIRSGEKDAFVENYHKQIEEYDQARTSVFDDWKQWVDSDQLARKLEFNDCYCAEGFEAVEQELADMLDGYVGAEKGKEDAEQWLEADEGEAGTVGNMLNTVLFLASAANGITQKLKDLPGFDYGSLKIVDSIFDMPAHVRVSTATDTLMLEFAAPAAKIGTWAKDPQTWPQWKKWTKAIQKRYGIDVHRQGITLNTATDLLTAVHRNSLEAAGHNLSELTMTPLAAGMADARLRNYLRGTMIDMFHLTPDFKDNPFGWLHIRLDPVVESIKQNRGKFIGAVTFFHAINVASLFSGLEKTQQDVMLGDRSVIDRWGYFVSGLMSIGEGVVNLSGLLVKEEYAKALGANLSAAGARVSVVFSGIRLGQNISTFAAGLARVTVKALPYVGVLLSIGLEGWRGYKALDTGHSSMVALSGAQIGLSIGITYLASLAVAGAVTGAGVAVVLVVGGVLIAVSFVISMVQLYIARSRIEDFLSLSFWGNAPTLRYWDEQFRPSSAELLEESRTVISQDEGIDVRRYFEAELDAFYYMLFSPIVRVTEHIGRHWDINRGEHQVMSEMTSFVVYLPGYSDGTCTYSIKLFEVDTNWFSKDEPSDITDLFYRMKHLDASAEGVLYRFDHYNHNKCDQLEMLIEYEKDGRKVTGENGLRIILKGNDVEELGVDERLAFEV</sequence>
<feature type="transmembrane region" description="Helical" evidence="1">
    <location>
        <begin position="576"/>
        <end position="599"/>
    </location>
</feature>
<keyword evidence="3" id="KW-1185">Reference proteome</keyword>
<feature type="transmembrane region" description="Helical" evidence="1">
    <location>
        <begin position="450"/>
        <end position="470"/>
    </location>
</feature>